<dbReference type="PANTHER" id="PTHR43493">
    <property type="entry name" value="DNA GYRASE/TOPOISOMERASE SUBUNIT A"/>
    <property type="match status" value="1"/>
</dbReference>
<dbReference type="Proteomes" id="UP000001175">
    <property type="component" value="Chromosome"/>
</dbReference>
<keyword evidence="4 7" id="KW-0799">Topoisomerase</keyword>
<reference evidence="10 11" key="1">
    <citation type="journal article" date="2007" name="Photosyn. Res.">
        <title>Complete nucleotide sequence of the freshwater unicellular cyanobacterium Synechococcus elongatus PCC 6301 chromosome: gene content and organization.</title>
        <authorList>
            <person name="Sugita C."/>
            <person name="Ogata K."/>
            <person name="Shikata M."/>
            <person name="Jikuya H."/>
            <person name="Takano J."/>
            <person name="Furumichi M."/>
            <person name="Kanehisa M."/>
            <person name="Omata T."/>
            <person name="Sugiura M."/>
            <person name="Sugita M."/>
        </authorList>
    </citation>
    <scope>NUCLEOTIDE SEQUENCE [LARGE SCALE GENOMIC DNA]</scope>
    <source>
        <strain evidence="11">ATCC 27144 / PCC 6301 / SAUG 1402/1</strain>
    </source>
</reference>
<dbReference type="PANTHER" id="PTHR43493:SF5">
    <property type="entry name" value="DNA GYRASE SUBUNIT A, CHLOROPLASTIC_MITOCHONDRIAL"/>
    <property type="match status" value="1"/>
</dbReference>
<accession>A0A0H3K5M6</accession>
<dbReference type="GO" id="GO:0009330">
    <property type="term" value="C:DNA topoisomerase type II (double strand cut, ATP-hydrolyzing) complex"/>
    <property type="evidence" value="ECO:0007669"/>
    <property type="project" value="TreeGrafter"/>
</dbReference>
<dbReference type="SUPFAM" id="SSF101904">
    <property type="entry name" value="GyrA/ParC C-terminal domain-like"/>
    <property type="match status" value="1"/>
</dbReference>
<comment type="similarity">
    <text evidence="2">Belongs to the type II topoisomerase GyrA/ParC subunit family.</text>
</comment>
<evidence type="ECO:0000256" key="3">
    <source>
        <dbReference type="ARBA" id="ARBA00012895"/>
    </source>
</evidence>
<dbReference type="GO" id="GO:0034335">
    <property type="term" value="F:DNA negative supercoiling activity"/>
    <property type="evidence" value="ECO:0007669"/>
    <property type="project" value="UniProtKB-ARBA"/>
</dbReference>
<dbReference type="EC" id="5.6.2.2" evidence="3"/>
<dbReference type="Pfam" id="PF03989">
    <property type="entry name" value="DNA_gyraseA_C"/>
    <property type="match status" value="3"/>
</dbReference>
<dbReference type="Gene3D" id="3.30.1360.40">
    <property type="match status" value="1"/>
</dbReference>
<dbReference type="InterPro" id="IPR002205">
    <property type="entry name" value="Topo_IIA_dom_A"/>
</dbReference>
<sequence>MTDSIQFNGADRILPTALHQEMQRSYLEYAMSVIVGRALPDARDGLKPVQRRILYAMHELGLTPDRPFRKSARVVGDVLGKYHPHGDQAVYDALVRLVQDFSSRYPLLAGHGNFGSIDNDPPAAMRYTETRLAPVSHVALLEEIGEETVDFVANFDNSQQEPSVLPAQLPFLLLNGCSGIAVGMATNIPPHNLGEIVDALIALIDRPQLSDRDLLRYVPGPDFPTGGEVIGSQGILDAYLEGRGSIPVRGIARIEEIQPGKGRHRRPVIIVTELPYQVSKAGWIEKVADLVNDGKLQGIADIRDESDREGMRVVIELRRDAQADKVLEQLYKRTALQSNFGAILLAIVEGQPQQLSLKQLLEQFLSFREGTLRRRYGHELEQTERRLMILEGLLRSLSDLDGLIEILRQSPDGGTARARLQVHFDLNERQADAVLSMPMRRITSLEQEQLQQEAANLREQQARLQTLLGDRPTLLKALKKDLRDLKRRFGSPHRTRLPEIPPEAIAAPRQVTAPVAPISAPTPATAGPIQGELIFNSATDSAVPDSAPVIAPRFAFQESTWLCLSDREQLQAASATELEPWLKAKSGAQERTDFPKVLQWADPRQDLLVITAEGRAYRRSLREVHPGPIANLLPTGRQSTAIAATLLLPLASEERSLLPLSSQGRVKRLALTELAEISNRGLQLLKLAEEEIIQAACLCAPQQEVLLGSSGGRLLRLSLSELPLASRISRGQPRLLRLREGEQPLGCLSLPSGQDLLLVSTLGLVKRLPLGLLRLCRAGDLGNNAFRFTDKRDRLIALLPAPSQGLAIFASDQRLWQRSISTIAVTGTDAEGQTLFNLRSTETLQSATTLEGDRVTTV</sequence>
<dbReference type="Gene3D" id="1.10.268.10">
    <property type="entry name" value="Topoisomerase, domain 3"/>
    <property type="match status" value="1"/>
</dbReference>
<keyword evidence="6 7" id="KW-0413">Isomerase</keyword>
<dbReference type="Gene3D" id="3.90.199.10">
    <property type="entry name" value="Topoisomerase II, domain 5"/>
    <property type="match status" value="1"/>
</dbReference>
<comment type="catalytic activity">
    <reaction evidence="1 7">
        <text>ATP-dependent breakage, passage and rejoining of double-stranded DNA.</text>
        <dbReference type="EC" id="5.6.2.2"/>
    </reaction>
</comment>
<dbReference type="InterPro" id="IPR013758">
    <property type="entry name" value="Topo_IIA_A/C_ab"/>
</dbReference>
<evidence type="ECO:0000256" key="7">
    <source>
        <dbReference type="PROSITE-ProRule" id="PRU01384"/>
    </source>
</evidence>
<evidence type="ECO:0000313" key="11">
    <source>
        <dbReference type="Proteomes" id="UP000001175"/>
    </source>
</evidence>
<feature type="active site" description="O-(5'-phospho-DNA)-tyrosine intermediate" evidence="7">
    <location>
        <position position="127"/>
    </location>
</feature>
<dbReference type="Pfam" id="PF00521">
    <property type="entry name" value="DNA_topoisoIV"/>
    <property type="match status" value="1"/>
</dbReference>
<dbReference type="EMBL" id="AP008231">
    <property type="protein sequence ID" value="BAD80586.1"/>
    <property type="molecule type" value="Genomic_DNA"/>
</dbReference>
<dbReference type="CDD" id="cd00187">
    <property type="entry name" value="TOP4c"/>
    <property type="match status" value="1"/>
</dbReference>
<evidence type="ECO:0000256" key="1">
    <source>
        <dbReference type="ARBA" id="ARBA00000185"/>
    </source>
</evidence>
<evidence type="ECO:0000256" key="4">
    <source>
        <dbReference type="ARBA" id="ARBA00023029"/>
    </source>
</evidence>
<dbReference type="SMART" id="SM00434">
    <property type="entry name" value="TOP4c"/>
    <property type="match status" value="1"/>
</dbReference>
<dbReference type="SUPFAM" id="SSF56719">
    <property type="entry name" value="Type II DNA topoisomerase"/>
    <property type="match status" value="1"/>
</dbReference>
<evidence type="ECO:0000256" key="8">
    <source>
        <dbReference type="SAM" id="Coils"/>
    </source>
</evidence>
<evidence type="ECO:0000313" key="10">
    <source>
        <dbReference type="EMBL" id="BAD80586.1"/>
    </source>
</evidence>
<dbReference type="NCBIfam" id="NF004044">
    <property type="entry name" value="PRK05561.1"/>
    <property type="match status" value="1"/>
</dbReference>
<dbReference type="GO" id="GO:0005524">
    <property type="term" value="F:ATP binding"/>
    <property type="evidence" value="ECO:0007669"/>
    <property type="project" value="InterPro"/>
</dbReference>
<protein>
    <recommendedName>
        <fullName evidence="3">DNA topoisomerase (ATP-hydrolyzing)</fullName>
        <ecNumber evidence="3">5.6.2.2</ecNumber>
    </recommendedName>
</protein>
<dbReference type="GO" id="GO:0006265">
    <property type="term" value="P:DNA topological change"/>
    <property type="evidence" value="ECO:0007669"/>
    <property type="project" value="UniProtKB-UniRule"/>
</dbReference>
<keyword evidence="8" id="KW-0175">Coiled coil</keyword>
<dbReference type="InterPro" id="IPR035516">
    <property type="entry name" value="Gyrase/topoIV_suA_C"/>
</dbReference>
<dbReference type="RefSeq" id="WP_011244706.1">
    <property type="nucleotide sequence ID" value="NC_006576.1"/>
</dbReference>
<dbReference type="GO" id="GO:0003677">
    <property type="term" value="F:DNA binding"/>
    <property type="evidence" value="ECO:0007669"/>
    <property type="project" value="UniProtKB-UniRule"/>
</dbReference>
<dbReference type="InterPro" id="IPR013757">
    <property type="entry name" value="Topo_IIA_A_a_sf"/>
</dbReference>
<dbReference type="Gene3D" id="2.120.10.90">
    <property type="entry name" value="DNA gyrase/topoisomerase IV, subunit A, C-terminal"/>
    <property type="match status" value="1"/>
</dbReference>
<keyword evidence="5 7" id="KW-0238">DNA-binding</keyword>
<evidence type="ECO:0000256" key="2">
    <source>
        <dbReference type="ARBA" id="ARBA00008263"/>
    </source>
</evidence>
<dbReference type="InterPro" id="IPR013760">
    <property type="entry name" value="Topo_IIA-like_dom_sf"/>
</dbReference>
<organism evidence="10 11">
    <name type="scientific">Synechococcus sp. (strain ATCC 27144 / PCC 6301 / SAUG 1402/1)</name>
    <name type="common">Anacystis nidulans</name>
    <dbReference type="NCBI Taxonomy" id="269084"/>
    <lineage>
        <taxon>Bacteria</taxon>
        <taxon>Bacillati</taxon>
        <taxon>Cyanobacteriota</taxon>
        <taxon>Cyanophyceae</taxon>
        <taxon>Synechococcales</taxon>
        <taxon>Synechococcaceae</taxon>
        <taxon>Synechococcus</taxon>
    </lineage>
</organism>
<proteinExistence type="inferred from homology"/>
<dbReference type="GO" id="GO:0005737">
    <property type="term" value="C:cytoplasm"/>
    <property type="evidence" value="ECO:0007669"/>
    <property type="project" value="TreeGrafter"/>
</dbReference>
<dbReference type="eggNOG" id="COG0188">
    <property type="taxonomic scope" value="Bacteria"/>
</dbReference>
<name>A0A0H3K5M6_SYNP6</name>
<dbReference type="AlphaFoldDB" id="A0A0H3K5M6"/>
<evidence type="ECO:0000259" key="9">
    <source>
        <dbReference type="PROSITE" id="PS52040"/>
    </source>
</evidence>
<evidence type="ECO:0000256" key="5">
    <source>
        <dbReference type="ARBA" id="ARBA00023125"/>
    </source>
</evidence>
<gene>
    <name evidence="10" type="primary">gyrA</name>
    <name evidence="10" type="ordered locus">syc2396_c</name>
</gene>
<dbReference type="KEGG" id="syc:syc2396_c"/>
<dbReference type="InterPro" id="IPR006691">
    <property type="entry name" value="GyrA/parC_rep"/>
</dbReference>
<dbReference type="InterPro" id="IPR050220">
    <property type="entry name" value="Type_II_DNA_Topoisomerases"/>
</dbReference>
<dbReference type="PROSITE" id="PS52040">
    <property type="entry name" value="TOPO_IIA"/>
    <property type="match status" value="1"/>
</dbReference>
<evidence type="ECO:0000256" key="6">
    <source>
        <dbReference type="ARBA" id="ARBA00023235"/>
    </source>
</evidence>
<feature type="domain" description="Topo IIA-type catalytic" evidence="9">
    <location>
        <begin position="39"/>
        <end position="510"/>
    </location>
</feature>
<dbReference type="FunFam" id="3.30.1360.40:FF:000002">
    <property type="entry name" value="DNA gyrase subunit A"/>
    <property type="match status" value="1"/>
</dbReference>
<feature type="coiled-coil region" evidence="8">
    <location>
        <begin position="440"/>
        <end position="470"/>
    </location>
</feature>